<feature type="compositionally biased region" description="Basic and acidic residues" evidence="1">
    <location>
        <begin position="150"/>
        <end position="159"/>
    </location>
</feature>
<organism evidence="2 3">
    <name type="scientific">Stylosanthes scabra</name>
    <dbReference type="NCBI Taxonomy" id="79078"/>
    <lineage>
        <taxon>Eukaryota</taxon>
        <taxon>Viridiplantae</taxon>
        <taxon>Streptophyta</taxon>
        <taxon>Embryophyta</taxon>
        <taxon>Tracheophyta</taxon>
        <taxon>Spermatophyta</taxon>
        <taxon>Magnoliopsida</taxon>
        <taxon>eudicotyledons</taxon>
        <taxon>Gunneridae</taxon>
        <taxon>Pentapetalae</taxon>
        <taxon>rosids</taxon>
        <taxon>fabids</taxon>
        <taxon>Fabales</taxon>
        <taxon>Fabaceae</taxon>
        <taxon>Papilionoideae</taxon>
        <taxon>50 kb inversion clade</taxon>
        <taxon>dalbergioids sensu lato</taxon>
        <taxon>Dalbergieae</taxon>
        <taxon>Pterocarpus clade</taxon>
        <taxon>Stylosanthes</taxon>
    </lineage>
</organism>
<accession>A0ABU6XGK6</accession>
<evidence type="ECO:0000256" key="1">
    <source>
        <dbReference type="SAM" id="MobiDB-lite"/>
    </source>
</evidence>
<comment type="caution">
    <text evidence="2">The sequence shown here is derived from an EMBL/GenBank/DDBJ whole genome shotgun (WGS) entry which is preliminary data.</text>
</comment>
<evidence type="ECO:0000313" key="2">
    <source>
        <dbReference type="EMBL" id="MED6197042.1"/>
    </source>
</evidence>
<keyword evidence="3" id="KW-1185">Reference proteome</keyword>
<dbReference type="Proteomes" id="UP001341840">
    <property type="component" value="Unassembled WGS sequence"/>
</dbReference>
<proteinExistence type="predicted"/>
<reference evidence="2 3" key="1">
    <citation type="journal article" date="2023" name="Plants (Basel)">
        <title>Bridging the Gap: Combining Genomics and Transcriptomics Approaches to Understand Stylosanthes scabra, an Orphan Legume from the Brazilian Caatinga.</title>
        <authorList>
            <person name="Ferreira-Neto J.R.C."/>
            <person name="da Silva M.D."/>
            <person name="Binneck E."/>
            <person name="de Melo N.F."/>
            <person name="da Silva R.H."/>
            <person name="de Melo A.L.T.M."/>
            <person name="Pandolfi V."/>
            <person name="Bustamante F.O."/>
            <person name="Brasileiro-Vidal A.C."/>
            <person name="Benko-Iseppon A.M."/>
        </authorList>
    </citation>
    <scope>NUCLEOTIDE SEQUENCE [LARGE SCALE GENOMIC DNA]</scope>
    <source>
        <tissue evidence="2">Leaves</tissue>
    </source>
</reference>
<protein>
    <recommendedName>
        <fullName evidence="4">Retrotransposon gag protein</fullName>
    </recommendedName>
</protein>
<gene>
    <name evidence="2" type="ORF">PIB30_053002</name>
</gene>
<dbReference type="EMBL" id="JASCZI010211838">
    <property type="protein sequence ID" value="MED6197042.1"/>
    <property type="molecule type" value="Genomic_DNA"/>
</dbReference>
<evidence type="ECO:0000313" key="3">
    <source>
        <dbReference type="Proteomes" id="UP001341840"/>
    </source>
</evidence>
<sequence>MQLAAATTQIGPCDLCGIHGHSSEACAAILEQQSSEQVDYMGNAPRQPNFDPYLKTQYNNNFQQPNPSLVQPNTSTQSFELELALQKLTLSTATFVDGITNFMNETKATSKNQEAAIRNLEVQVGQIAKQLSNGKVVGEEITQSDEEVPNEDKKQKEAHAPSLPIPIVKPYEPRIPYPQRLQG</sequence>
<evidence type="ECO:0008006" key="4">
    <source>
        <dbReference type="Google" id="ProtNLM"/>
    </source>
</evidence>
<feature type="region of interest" description="Disordered" evidence="1">
    <location>
        <begin position="138"/>
        <end position="183"/>
    </location>
</feature>
<name>A0ABU6XGK6_9FABA</name>